<gene>
    <name evidence="2" type="ORF">CDD82_891</name>
</gene>
<reference evidence="2 3" key="1">
    <citation type="submission" date="2017-06" db="EMBL/GenBank/DDBJ databases">
        <title>Ant-infecting Ophiocordyceps genomes reveal a high diversity of potential behavioral manipulation genes and a possible major role for enterotoxins.</title>
        <authorList>
            <person name="De Bekker C."/>
            <person name="Evans H.C."/>
            <person name="Brachmann A."/>
            <person name="Hughes D.P."/>
        </authorList>
    </citation>
    <scope>NUCLEOTIDE SEQUENCE [LARGE SCALE GENOMIC DNA]</scope>
    <source>
        <strain evidence="2 3">1348a</strain>
    </source>
</reference>
<organism evidence="2 3">
    <name type="scientific">Ophiocordyceps australis</name>
    <dbReference type="NCBI Taxonomy" id="1399860"/>
    <lineage>
        <taxon>Eukaryota</taxon>
        <taxon>Fungi</taxon>
        <taxon>Dikarya</taxon>
        <taxon>Ascomycota</taxon>
        <taxon>Pezizomycotina</taxon>
        <taxon>Sordariomycetes</taxon>
        <taxon>Hypocreomycetidae</taxon>
        <taxon>Hypocreales</taxon>
        <taxon>Ophiocordycipitaceae</taxon>
        <taxon>Ophiocordyceps</taxon>
    </lineage>
</organism>
<accession>A0A2C5YM85</accession>
<feature type="transmembrane region" description="Helical" evidence="1">
    <location>
        <begin position="20"/>
        <end position="42"/>
    </location>
</feature>
<sequence>MIAHYKMHEESAAGPLRHAFSFTSIMRGMVVAYHVIVFFWTVTHLHYPEVGETGSGFGNKMIRAVSLPRNMASRSKQNAFTMLYSAATTFSFMDTAMYWLITRHHDMAKGDATMAASLQLEMPLIVPDPPFGDFAGAGWYKPFVMMNMHGGTSLLMIMEMLLMNSIKRPHGLAAHFLGLIVLCVMYLGWAKFGRWVTGHHAYFWLDKDEVGSQQAVLMYSTGFVSMAPLMYTLMHGLTAIREGLTRPWWRRVVHAGPRHVVIDESRD</sequence>
<keyword evidence="1" id="KW-1133">Transmembrane helix</keyword>
<protein>
    <submittedName>
        <fullName evidence="2">Uncharacterized protein</fullName>
    </submittedName>
</protein>
<feature type="transmembrane region" description="Helical" evidence="1">
    <location>
        <begin position="174"/>
        <end position="196"/>
    </location>
</feature>
<evidence type="ECO:0000256" key="1">
    <source>
        <dbReference type="SAM" id="Phobius"/>
    </source>
</evidence>
<dbReference type="OrthoDB" id="5293596at2759"/>
<dbReference type="AlphaFoldDB" id="A0A2C5YM85"/>
<feature type="transmembrane region" description="Helical" evidence="1">
    <location>
        <begin position="79"/>
        <end position="101"/>
    </location>
</feature>
<keyword evidence="3" id="KW-1185">Reference proteome</keyword>
<proteinExistence type="predicted"/>
<feature type="transmembrane region" description="Helical" evidence="1">
    <location>
        <begin position="216"/>
        <end position="240"/>
    </location>
</feature>
<keyword evidence="1" id="KW-0472">Membrane</keyword>
<comment type="caution">
    <text evidence="2">The sequence shown here is derived from an EMBL/GenBank/DDBJ whole genome shotgun (WGS) entry which is preliminary data.</text>
</comment>
<dbReference type="Proteomes" id="UP000224854">
    <property type="component" value="Unassembled WGS sequence"/>
</dbReference>
<name>A0A2C5YM85_9HYPO</name>
<keyword evidence="1" id="KW-0812">Transmembrane</keyword>
<evidence type="ECO:0000313" key="3">
    <source>
        <dbReference type="Proteomes" id="UP000224854"/>
    </source>
</evidence>
<evidence type="ECO:0000313" key="2">
    <source>
        <dbReference type="EMBL" id="PHH68041.1"/>
    </source>
</evidence>
<dbReference type="EMBL" id="NJEU01001234">
    <property type="protein sequence ID" value="PHH68041.1"/>
    <property type="molecule type" value="Genomic_DNA"/>
</dbReference>